<dbReference type="Proteomes" id="UP000321085">
    <property type="component" value="Unassembled WGS sequence"/>
</dbReference>
<evidence type="ECO:0000313" key="3">
    <source>
        <dbReference type="EMBL" id="GEO18234.1"/>
    </source>
</evidence>
<sequence>MVDRSDIDRSFSPITDAEMGSCHAPSGASSIWPVIPASQPLALEFMHPDHGEPSAIWAYTNQHGGLIGYVCRFDPPEEKKTFSPLTCWDDGRGPQWRWKGFAYPHSLFQLHHLAQRPDAPVLIVEGEKTAAAASKLFPEYVVTTSPGGARSPKKTDWSPLAGREVSIWADADEEGHGYAQSVAQLLWRAGARSVRVVEVGDLPHKWDLADQLPEGVDVNARLATTRPVLQLQASGTTRQWSEPKPLPSGLLPVEAFDPTFLPDAIASWVMDTTDQMQCPPDYMAVSAMAALGSVIGRQVGIRPQALTDWTETANMWALIVGRPGVMKSPAMKEALAPLKRLEAKAREQNQLALSAYKEELDEHRLRAKAAQSAAKKKLTGNPNADLSDLRLGSEPEEPKVRRFIASDCTYEALGEILVDNPNGVLAFRDEIVSLLKTLDREEYAAARGFFLTGWNGTDSYTFDRIIRGHQHIEAMCISMLGSTQPGRLGEYVGRALRGGAGDDGLIQRFGLLVWPDTPSEWRNVDRLPDSEARHGVNALFERLSDLSLLSSEAELDPFGRGYFLRFDQPALEEFTAWREGLERKLRVDNLHPAMESHLAKYRKLVPGLALINHLADHGISPVGQAATCRAINFAAYLETHARRAYAAGVNTEAAPAKAILERIRKGDLTDPFTARDIHQRDWSNLSDHRQVEEGLRLLTDLDWLTDEELKTGGRPKVIYHINPLAFR</sequence>
<accession>A0A512C1Y8</accession>
<dbReference type="Pfam" id="PF19898">
    <property type="entry name" value="DUF6371"/>
    <property type="match status" value="1"/>
</dbReference>
<evidence type="ECO:0000256" key="1">
    <source>
        <dbReference type="SAM" id="MobiDB-lite"/>
    </source>
</evidence>
<dbReference type="InterPro" id="IPR045951">
    <property type="entry name" value="DUF6371"/>
</dbReference>
<dbReference type="Pfam" id="PF13148">
    <property type="entry name" value="DUF3987"/>
    <property type="match status" value="1"/>
</dbReference>
<reference evidence="3 4" key="1">
    <citation type="submission" date="2019-07" db="EMBL/GenBank/DDBJ databases">
        <title>Whole genome shotgun sequence of Microvirga aerophila NBRC 106136.</title>
        <authorList>
            <person name="Hosoyama A."/>
            <person name="Uohara A."/>
            <person name="Ohji S."/>
            <person name="Ichikawa N."/>
        </authorList>
    </citation>
    <scope>NUCLEOTIDE SEQUENCE [LARGE SCALE GENOMIC DNA]</scope>
    <source>
        <strain evidence="3 4">NBRC 106136</strain>
    </source>
</reference>
<dbReference type="CDD" id="cd01029">
    <property type="entry name" value="TOPRIM_primases"/>
    <property type="match status" value="1"/>
</dbReference>
<feature type="domain" description="DUF6371" evidence="2">
    <location>
        <begin position="99"/>
        <end position="170"/>
    </location>
</feature>
<gene>
    <name evidence="3" type="ORF">MAE02_59300</name>
</gene>
<dbReference type="InterPro" id="IPR025048">
    <property type="entry name" value="DUF3987"/>
</dbReference>
<comment type="caution">
    <text evidence="3">The sequence shown here is derived from an EMBL/GenBank/DDBJ whole genome shotgun (WGS) entry which is preliminary data.</text>
</comment>
<dbReference type="Gene3D" id="3.40.1360.10">
    <property type="match status" value="1"/>
</dbReference>
<feature type="region of interest" description="Disordered" evidence="1">
    <location>
        <begin position="371"/>
        <end position="392"/>
    </location>
</feature>
<name>A0A512C1Y8_9HYPH</name>
<proteinExistence type="predicted"/>
<dbReference type="EMBL" id="BJYU01000169">
    <property type="protein sequence ID" value="GEO18234.1"/>
    <property type="molecule type" value="Genomic_DNA"/>
</dbReference>
<evidence type="ECO:0000313" key="4">
    <source>
        <dbReference type="Proteomes" id="UP000321085"/>
    </source>
</evidence>
<keyword evidence="4" id="KW-1185">Reference proteome</keyword>
<dbReference type="InterPro" id="IPR034154">
    <property type="entry name" value="TOPRIM_DnaG/twinkle"/>
</dbReference>
<evidence type="ECO:0000259" key="2">
    <source>
        <dbReference type="Pfam" id="PF19898"/>
    </source>
</evidence>
<organism evidence="3 4">
    <name type="scientific">Microvirga aerophila</name>
    <dbReference type="NCBI Taxonomy" id="670291"/>
    <lineage>
        <taxon>Bacteria</taxon>
        <taxon>Pseudomonadati</taxon>
        <taxon>Pseudomonadota</taxon>
        <taxon>Alphaproteobacteria</taxon>
        <taxon>Hyphomicrobiales</taxon>
        <taxon>Methylobacteriaceae</taxon>
        <taxon>Microvirga</taxon>
    </lineage>
</organism>
<protein>
    <recommendedName>
        <fullName evidence="2">DUF6371 domain-containing protein</fullName>
    </recommendedName>
</protein>
<dbReference type="AlphaFoldDB" id="A0A512C1Y8"/>
<dbReference type="RefSeq" id="WP_147022919.1">
    <property type="nucleotide sequence ID" value="NZ_BJYU01000169.1"/>
</dbReference>